<comment type="function">
    <text evidence="6">Bidirectionally degrades single-stranded DNA into large acid-insoluble oligonucleotides, which are then degraded further into small acid-soluble oligonucleotides.</text>
</comment>
<proteinExistence type="inferred from homology"/>
<dbReference type="GO" id="GO:0005829">
    <property type="term" value="C:cytosol"/>
    <property type="evidence" value="ECO:0007669"/>
    <property type="project" value="TreeGrafter"/>
</dbReference>
<keyword evidence="2 6" id="KW-0963">Cytoplasm</keyword>
<dbReference type="PIRSF" id="PIRSF006488">
    <property type="entry name" value="Exonuc_VII_S"/>
    <property type="match status" value="1"/>
</dbReference>
<dbReference type="Pfam" id="PF02609">
    <property type="entry name" value="Exonuc_VII_S"/>
    <property type="match status" value="1"/>
</dbReference>
<dbReference type="GO" id="GO:0006308">
    <property type="term" value="P:DNA catabolic process"/>
    <property type="evidence" value="ECO:0007669"/>
    <property type="project" value="UniProtKB-UniRule"/>
</dbReference>
<keyword evidence="4 6" id="KW-0378">Hydrolase</keyword>
<dbReference type="Proteomes" id="UP000245212">
    <property type="component" value="Unassembled WGS sequence"/>
</dbReference>
<dbReference type="HAMAP" id="MF_00337">
    <property type="entry name" value="Exonuc_7_S"/>
    <property type="match status" value="1"/>
</dbReference>
<evidence type="ECO:0000256" key="3">
    <source>
        <dbReference type="ARBA" id="ARBA00022722"/>
    </source>
</evidence>
<dbReference type="RefSeq" id="WP_109060845.1">
    <property type="nucleotide sequence ID" value="NZ_QETA01000001.1"/>
</dbReference>
<dbReference type="GO" id="GO:0008855">
    <property type="term" value="F:exodeoxyribonuclease VII activity"/>
    <property type="evidence" value="ECO:0007669"/>
    <property type="project" value="UniProtKB-UniRule"/>
</dbReference>
<evidence type="ECO:0000256" key="4">
    <source>
        <dbReference type="ARBA" id="ARBA00022801"/>
    </source>
</evidence>
<evidence type="ECO:0000256" key="5">
    <source>
        <dbReference type="ARBA" id="ARBA00022839"/>
    </source>
</evidence>
<comment type="similarity">
    <text evidence="1 6">Belongs to the XseB family.</text>
</comment>
<comment type="subunit">
    <text evidence="6">Heterooligomer composed of large and small subunits.</text>
</comment>
<gene>
    <name evidence="6" type="primary">xseB</name>
    <name evidence="8" type="ORF">DD235_04735</name>
</gene>
<name>A0A2V1K8Z0_9BURK</name>
<comment type="caution">
    <text evidence="8">The sequence shown here is derived from an EMBL/GenBank/DDBJ whole genome shotgun (WGS) entry which is preliminary data.</text>
</comment>
<protein>
    <recommendedName>
        <fullName evidence="6">Exodeoxyribonuclease 7 small subunit</fullName>
        <ecNumber evidence="6">3.1.11.6</ecNumber>
    </recommendedName>
    <alternativeName>
        <fullName evidence="6">Exodeoxyribonuclease VII small subunit</fullName>
        <shortName evidence="6">Exonuclease VII small subunit</shortName>
    </alternativeName>
</protein>
<dbReference type="EC" id="3.1.11.6" evidence="6"/>
<keyword evidence="7" id="KW-0175">Coiled coil</keyword>
<accession>A0A2V1K8Z0</accession>
<evidence type="ECO:0000256" key="6">
    <source>
        <dbReference type="HAMAP-Rule" id="MF_00337"/>
    </source>
</evidence>
<evidence type="ECO:0000313" key="8">
    <source>
        <dbReference type="EMBL" id="PWF25442.1"/>
    </source>
</evidence>
<keyword evidence="9" id="KW-1185">Reference proteome</keyword>
<dbReference type="NCBIfam" id="TIGR01280">
    <property type="entry name" value="xseB"/>
    <property type="match status" value="1"/>
</dbReference>
<keyword evidence="3 6" id="KW-0540">Nuclease</keyword>
<feature type="coiled-coil region" evidence="7">
    <location>
        <begin position="44"/>
        <end position="71"/>
    </location>
</feature>
<keyword evidence="5 6" id="KW-0269">Exonuclease</keyword>
<evidence type="ECO:0000256" key="2">
    <source>
        <dbReference type="ARBA" id="ARBA00022490"/>
    </source>
</evidence>
<dbReference type="NCBIfam" id="NF002140">
    <property type="entry name" value="PRK00977.1-4"/>
    <property type="match status" value="1"/>
</dbReference>
<comment type="subcellular location">
    <subcellularLocation>
        <location evidence="6">Cytoplasm</location>
    </subcellularLocation>
</comment>
<evidence type="ECO:0000256" key="7">
    <source>
        <dbReference type="SAM" id="Coils"/>
    </source>
</evidence>
<comment type="catalytic activity">
    <reaction evidence="6">
        <text>Exonucleolytic cleavage in either 5'- to 3'- or 3'- to 5'-direction to yield nucleoside 5'-phosphates.</text>
        <dbReference type="EC" id="3.1.11.6"/>
    </reaction>
</comment>
<dbReference type="InterPro" id="IPR037004">
    <property type="entry name" value="Exonuc_VII_ssu_sf"/>
</dbReference>
<evidence type="ECO:0000256" key="1">
    <source>
        <dbReference type="ARBA" id="ARBA00009998"/>
    </source>
</evidence>
<dbReference type="Gene3D" id="1.10.287.1040">
    <property type="entry name" value="Exonuclease VII, small subunit"/>
    <property type="match status" value="1"/>
</dbReference>
<dbReference type="EMBL" id="QETA01000001">
    <property type="protein sequence ID" value="PWF25442.1"/>
    <property type="molecule type" value="Genomic_DNA"/>
</dbReference>
<sequence length="77" mass="8602">MSTDQPQGFEAALSELEQLAAAMERGDMPLERSLEAYQRGVALARTCQQQLEQAEQQVKVLEQDLLRPLEQATGERA</sequence>
<evidence type="ECO:0000313" key="9">
    <source>
        <dbReference type="Proteomes" id="UP000245212"/>
    </source>
</evidence>
<dbReference type="AlphaFoldDB" id="A0A2V1K8Z0"/>
<organism evidence="8 9">
    <name type="scientific">Corticimicrobacter populi</name>
    <dbReference type="NCBI Taxonomy" id="2175229"/>
    <lineage>
        <taxon>Bacteria</taxon>
        <taxon>Pseudomonadati</taxon>
        <taxon>Pseudomonadota</taxon>
        <taxon>Betaproteobacteria</taxon>
        <taxon>Burkholderiales</taxon>
        <taxon>Alcaligenaceae</taxon>
        <taxon>Corticimicrobacter</taxon>
    </lineage>
</organism>
<dbReference type="SUPFAM" id="SSF116842">
    <property type="entry name" value="XseB-like"/>
    <property type="match status" value="1"/>
</dbReference>
<dbReference type="PANTHER" id="PTHR34137:SF1">
    <property type="entry name" value="EXODEOXYRIBONUCLEASE 7 SMALL SUBUNIT"/>
    <property type="match status" value="1"/>
</dbReference>
<dbReference type="InterPro" id="IPR003761">
    <property type="entry name" value="Exonuc_VII_S"/>
</dbReference>
<reference evidence="9" key="1">
    <citation type="submission" date="2018-05" db="EMBL/GenBank/DDBJ databases">
        <authorList>
            <person name="Li Y."/>
        </authorList>
    </citation>
    <scope>NUCLEOTIDE SEQUENCE [LARGE SCALE GENOMIC DNA]</scope>
    <source>
        <strain evidence="9">3d-2-2</strain>
    </source>
</reference>
<dbReference type="PANTHER" id="PTHR34137">
    <property type="entry name" value="EXODEOXYRIBONUCLEASE 7 SMALL SUBUNIT"/>
    <property type="match status" value="1"/>
</dbReference>
<dbReference type="GO" id="GO:0009318">
    <property type="term" value="C:exodeoxyribonuclease VII complex"/>
    <property type="evidence" value="ECO:0007669"/>
    <property type="project" value="UniProtKB-UniRule"/>
</dbReference>
<dbReference type="NCBIfam" id="NF002141">
    <property type="entry name" value="PRK00977.1-5"/>
    <property type="match status" value="1"/>
</dbReference>